<name>A0ABU0AS49_9FIRM</name>
<keyword evidence="13" id="KW-1185">Reference proteome</keyword>
<keyword evidence="3" id="KW-0132">Cell division</keyword>
<keyword evidence="7" id="KW-0233">DNA recombination</keyword>
<keyword evidence="5" id="KW-0229">DNA integration</keyword>
<dbReference type="Pfam" id="PF00589">
    <property type="entry name" value="Phage_integrase"/>
    <property type="match status" value="1"/>
</dbReference>
<dbReference type="Pfam" id="PF02899">
    <property type="entry name" value="Phage_int_SAM_1"/>
    <property type="match status" value="1"/>
</dbReference>
<keyword evidence="8" id="KW-0131">Cell cycle</keyword>
<dbReference type="Proteomes" id="UP001236559">
    <property type="component" value="Unassembled WGS sequence"/>
</dbReference>
<comment type="caution">
    <text evidence="12">The sequence shown here is derived from an EMBL/GenBank/DDBJ whole genome shotgun (WGS) entry which is preliminary data.</text>
</comment>
<keyword evidence="6 9" id="KW-0238">DNA-binding</keyword>
<dbReference type="PROSITE" id="PS51900">
    <property type="entry name" value="CB"/>
    <property type="match status" value="1"/>
</dbReference>
<dbReference type="InterPro" id="IPR010998">
    <property type="entry name" value="Integrase_recombinase_N"/>
</dbReference>
<keyword evidence="4" id="KW-0159">Chromosome partition</keyword>
<evidence type="ECO:0000256" key="6">
    <source>
        <dbReference type="ARBA" id="ARBA00023125"/>
    </source>
</evidence>
<dbReference type="PANTHER" id="PTHR30349">
    <property type="entry name" value="PHAGE INTEGRASE-RELATED"/>
    <property type="match status" value="1"/>
</dbReference>
<dbReference type="InterPro" id="IPR002104">
    <property type="entry name" value="Integrase_catalytic"/>
</dbReference>
<dbReference type="InterPro" id="IPR044068">
    <property type="entry name" value="CB"/>
</dbReference>
<dbReference type="InterPro" id="IPR011010">
    <property type="entry name" value="DNA_brk_join_enz"/>
</dbReference>
<keyword evidence="2" id="KW-0963">Cytoplasm</keyword>
<feature type="domain" description="Tyr recombinase" evidence="10">
    <location>
        <begin position="126"/>
        <end position="308"/>
    </location>
</feature>
<dbReference type="InterPro" id="IPR050090">
    <property type="entry name" value="Tyrosine_recombinase_XerCD"/>
</dbReference>
<evidence type="ECO:0000256" key="9">
    <source>
        <dbReference type="PROSITE-ProRule" id="PRU01248"/>
    </source>
</evidence>
<dbReference type="Gene3D" id="1.10.150.130">
    <property type="match status" value="1"/>
</dbReference>
<dbReference type="PROSITE" id="PS51898">
    <property type="entry name" value="TYR_RECOMBINASE"/>
    <property type="match status" value="1"/>
</dbReference>
<dbReference type="Gene3D" id="1.10.443.10">
    <property type="entry name" value="Intergrase catalytic core"/>
    <property type="match status" value="1"/>
</dbReference>
<sequence length="320" mass="37200">MISTLLDDFIGYLGSTRSLSKKTMEGYYYDIRTFLRFMKIRRGLANEENFDSIDIDDIDAEFLENIKKTDLYAFNAYLERRRDNSNRTKYRKLSAIRTFFNYLSVKINVIDHNPIEDIDMPKLEKTLPVALTLDEAIKFLNTIKHSEQSEFFKNRDYAIATLFLNCGMRLSELASINLEDIRDDKSLKIMGKGKKERTVYLNDACIKALDDYLKLRPDVEDKALFLSRLNKRIGNRGIQNMIEKHILEAGLDPNKYTVHKLRHTAATLMYRYGNADLRSLQEVLGHVSVTTTQIYTHVSDEQIRTTVENNPLGKIDNEIK</sequence>
<organism evidence="12 13">
    <name type="scientific">Peptoniphilus koenoeneniae</name>
    <dbReference type="NCBI Taxonomy" id="507751"/>
    <lineage>
        <taxon>Bacteria</taxon>
        <taxon>Bacillati</taxon>
        <taxon>Bacillota</taxon>
        <taxon>Tissierellia</taxon>
        <taxon>Tissierellales</taxon>
        <taxon>Peptoniphilaceae</taxon>
        <taxon>Peptoniphilus</taxon>
    </lineage>
</organism>
<gene>
    <name evidence="12" type="ORF">J2S72_000088</name>
</gene>
<evidence type="ECO:0000313" key="12">
    <source>
        <dbReference type="EMBL" id="MDQ0274092.1"/>
    </source>
</evidence>
<dbReference type="RefSeq" id="WP_307494820.1">
    <property type="nucleotide sequence ID" value="NZ_JAUSTN010000001.1"/>
</dbReference>
<feature type="domain" description="Core-binding (CB)" evidence="11">
    <location>
        <begin position="1"/>
        <end position="104"/>
    </location>
</feature>
<comment type="subcellular location">
    <subcellularLocation>
        <location evidence="1">Cytoplasm</location>
    </subcellularLocation>
</comment>
<evidence type="ECO:0000256" key="4">
    <source>
        <dbReference type="ARBA" id="ARBA00022829"/>
    </source>
</evidence>
<proteinExistence type="predicted"/>
<evidence type="ECO:0000313" key="13">
    <source>
        <dbReference type="Proteomes" id="UP001236559"/>
    </source>
</evidence>
<reference evidence="12 13" key="1">
    <citation type="submission" date="2023-07" db="EMBL/GenBank/DDBJ databases">
        <title>Genomic Encyclopedia of Type Strains, Phase IV (KMG-IV): sequencing the most valuable type-strain genomes for metagenomic binning, comparative biology and taxonomic classification.</title>
        <authorList>
            <person name="Goeker M."/>
        </authorList>
    </citation>
    <scope>NUCLEOTIDE SEQUENCE [LARGE SCALE GENOMIC DNA]</scope>
    <source>
        <strain evidence="12 13">DSM 22616</strain>
    </source>
</reference>
<evidence type="ECO:0000259" key="10">
    <source>
        <dbReference type="PROSITE" id="PS51898"/>
    </source>
</evidence>
<evidence type="ECO:0000256" key="1">
    <source>
        <dbReference type="ARBA" id="ARBA00004496"/>
    </source>
</evidence>
<dbReference type="InterPro" id="IPR013762">
    <property type="entry name" value="Integrase-like_cat_sf"/>
</dbReference>
<evidence type="ECO:0000256" key="7">
    <source>
        <dbReference type="ARBA" id="ARBA00023172"/>
    </source>
</evidence>
<dbReference type="InterPro" id="IPR004107">
    <property type="entry name" value="Integrase_SAM-like_N"/>
</dbReference>
<evidence type="ECO:0000256" key="2">
    <source>
        <dbReference type="ARBA" id="ARBA00022490"/>
    </source>
</evidence>
<dbReference type="EMBL" id="JAUSTN010000001">
    <property type="protein sequence ID" value="MDQ0274092.1"/>
    <property type="molecule type" value="Genomic_DNA"/>
</dbReference>
<evidence type="ECO:0000259" key="11">
    <source>
        <dbReference type="PROSITE" id="PS51900"/>
    </source>
</evidence>
<accession>A0ABU0AS49</accession>
<dbReference type="PANTHER" id="PTHR30349:SF77">
    <property type="entry name" value="TYROSINE RECOMBINASE XERC"/>
    <property type="match status" value="1"/>
</dbReference>
<evidence type="ECO:0000256" key="3">
    <source>
        <dbReference type="ARBA" id="ARBA00022618"/>
    </source>
</evidence>
<evidence type="ECO:0000256" key="5">
    <source>
        <dbReference type="ARBA" id="ARBA00022908"/>
    </source>
</evidence>
<dbReference type="SUPFAM" id="SSF56349">
    <property type="entry name" value="DNA breaking-rejoining enzymes"/>
    <property type="match status" value="1"/>
</dbReference>
<evidence type="ECO:0000256" key="8">
    <source>
        <dbReference type="ARBA" id="ARBA00023306"/>
    </source>
</evidence>
<protein>
    <submittedName>
        <fullName evidence="12">Site-specific recombinase XerD</fullName>
    </submittedName>
</protein>